<reference evidence="5 7" key="2">
    <citation type="journal article" date="2013" name="Nature">
        <title>Insights into bilaterian evolution from three spiralian genomes.</title>
        <authorList>
            <person name="Simakov O."/>
            <person name="Marletaz F."/>
            <person name="Cho S.J."/>
            <person name="Edsinger-Gonzales E."/>
            <person name="Havlak P."/>
            <person name="Hellsten U."/>
            <person name="Kuo D.H."/>
            <person name="Larsson T."/>
            <person name="Lv J."/>
            <person name="Arendt D."/>
            <person name="Savage R."/>
            <person name="Osoegawa K."/>
            <person name="de Jong P."/>
            <person name="Grimwood J."/>
            <person name="Chapman J.A."/>
            <person name="Shapiro H."/>
            <person name="Aerts A."/>
            <person name="Otillar R.P."/>
            <person name="Terry A.Y."/>
            <person name="Boore J.L."/>
            <person name="Grigoriev I.V."/>
            <person name="Lindberg D.R."/>
            <person name="Seaver E.C."/>
            <person name="Weisblat D.A."/>
            <person name="Putnam N.H."/>
            <person name="Rokhsar D.S."/>
        </authorList>
    </citation>
    <scope>NUCLEOTIDE SEQUENCE</scope>
</reference>
<dbReference type="EnsemblMetazoa" id="HelroT138458">
    <property type="protein sequence ID" value="HelroP138458"/>
    <property type="gene ID" value="HelroG138458"/>
</dbReference>
<dbReference type="InterPro" id="IPR038178">
    <property type="entry name" value="Kringle_sf"/>
</dbReference>
<dbReference type="FunFam" id="2.40.20.10:FF:000063">
    <property type="entry name" value="Uncharacterized protein"/>
    <property type="match status" value="1"/>
</dbReference>
<dbReference type="Gene3D" id="2.40.20.10">
    <property type="entry name" value="Plasminogen Kringle 4"/>
    <property type="match status" value="1"/>
</dbReference>
<dbReference type="SUPFAM" id="SSF57440">
    <property type="entry name" value="Kringle-like"/>
    <property type="match status" value="1"/>
</dbReference>
<dbReference type="EMBL" id="AMQM01002142">
    <property type="status" value="NOT_ANNOTATED_CDS"/>
    <property type="molecule type" value="Genomic_DNA"/>
</dbReference>
<dbReference type="KEGG" id="hro:HELRODRAFT_138458"/>
<dbReference type="CTD" id="20196500"/>
<dbReference type="PANTHER" id="PTHR24261:SF7">
    <property type="entry name" value="KRINGLE DOMAIN-CONTAINING PROTEIN"/>
    <property type="match status" value="1"/>
</dbReference>
<dbReference type="GeneID" id="20196500"/>
<protein>
    <recommendedName>
        <fullName evidence="4">Kringle domain-containing protein</fullName>
    </recommendedName>
</protein>
<dbReference type="OrthoDB" id="272018at2759"/>
<evidence type="ECO:0000259" key="4">
    <source>
        <dbReference type="PROSITE" id="PS50070"/>
    </source>
</evidence>
<gene>
    <name evidence="6" type="primary">20196500</name>
    <name evidence="5" type="ORF">HELRODRAFT_138458</name>
</gene>
<keyword evidence="7" id="KW-1185">Reference proteome</keyword>
<name>T1EIV0_HELRO</name>
<sequence length="82" mass="9726">NGRGYVYTGNVSTTIFGRTCQRWDSQEPHEHNQDVAEYFMDVSMNTTENKCRNPTNPFIPRNCWCYTMDAKQRREYCDVPFC</sequence>
<dbReference type="SMART" id="SM00130">
    <property type="entry name" value="KR"/>
    <property type="match status" value="1"/>
</dbReference>
<dbReference type="PANTHER" id="PTHR24261">
    <property type="entry name" value="PLASMINOGEN-RELATED"/>
    <property type="match status" value="1"/>
</dbReference>
<reference evidence="6" key="3">
    <citation type="submission" date="2015-06" db="UniProtKB">
        <authorList>
            <consortium name="EnsemblMetazoa"/>
        </authorList>
    </citation>
    <scope>IDENTIFICATION</scope>
</reference>
<dbReference type="Pfam" id="PF00051">
    <property type="entry name" value="Kringle"/>
    <property type="match status" value="1"/>
</dbReference>
<evidence type="ECO:0000256" key="3">
    <source>
        <dbReference type="PROSITE-ProRule" id="PRU00121"/>
    </source>
</evidence>
<organism evidence="6 7">
    <name type="scientific">Helobdella robusta</name>
    <name type="common">Californian leech</name>
    <dbReference type="NCBI Taxonomy" id="6412"/>
    <lineage>
        <taxon>Eukaryota</taxon>
        <taxon>Metazoa</taxon>
        <taxon>Spiralia</taxon>
        <taxon>Lophotrochozoa</taxon>
        <taxon>Annelida</taxon>
        <taxon>Clitellata</taxon>
        <taxon>Hirudinea</taxon>
        <taxon>Rhynchobdellida</taxon>
        <taxon>Glossiphoniidae</taxon>
        <taxon>Helobdella</taxon>
    </lineage>
</organism>
<dbReference type="AlphaFoldDB" id="T1EIV0"/>
<evidence type="ECO:0000313" key="6">
    <source>
        <dbReference type="EnsemblMetazoa" id="HelroP138458"/>
    </source>
</evidence>
<proteinExistence type="predicted"/>
<dbReference type="RefSeq" id="XP_009030451.1">
    <property type="nucleotide sequence ID" value="XM_009032203.1"/>
</dbReference>
<dbReference type="PROSITE" id="PS50070">
    <property type="entry name" value="KRINGLE_2"/>
    <property type="match status" value="1"/>
</dbReference>
<reference evidence="7" key="1">
    <citation type="submission" date="2012-12" db="EMBL/GenBank/DDBJ databases">
        <authorList>
            <person name="Hellsten U."/>
            <person name="Grimwood J."/>
            <person name="Chapman J.A."/>
            <person name="Shapiro H."/>
            <person name="Aerts A."/>
            <person name="Otillar R.P."/>
            <person name="Terry A.Y."/>
            <person name="Boore J.L."/>
            <person name="Simakov O."/>
            <person name="Marletaz F."/>
            <person name="Cho S.-J."/>
            <person name="Edsinger-Gonzales E."/>
            <person name="Havlak P."/>
            <person name="Kuo D.-H."/>
            <person name="Larsson T."/>
            <person name="Lv J."/>
            <person name="Arendt D."/>
            <person name="Savage R."/>
            <person name="Osoegawa K."/>
            <person name="de Jong P."/>
            <person name="Lindberg D.R."/>
            <person name="Seaver E.C."/>
            <person name="Weisblat D.A."/>
            <person name="Putnam N.H."/>
            <person name="Grigoriev I.V."/>
            <person name="Rokhsar D.S."/>
        </authorList>
    </citation>
    <scope>NUCLEOTIDE SEQUENCE</scope>
</reference>
<evidence type="ECO:0000256" key="2">
    <source>
        <dbReference type="ARBA" id="ARBA00023157"/>
    </source>
</evidence>
<dbReference type="InterPro" id="IPR000001">
    <property type="entry name" value="Kringle"/>
</dbReference>
<dbReference type="HOGENOM" id="CLU_158332_0_0_1"/>
<keyword evidence="1 3" id="KW-0420">Kringle</keyword>
<comment type="caution">
    <text evidence="3">Lacks conserved residue(s) required for the propagation of feature annotation.</text>
</comment>
<evidence type="ECO:0000256" key="1">
    <source>
        <dbReference type="ARBA" id="ARBA00022572"/>
    </source>
</evidence>
<dbReference type="Proteomes" id="UP000015101">
    <property type="component" value="Unassembled WGS sequence"/>
</dbReference>
<dbReference type="InterPro" id="IPR050759">
    <property type="entry name" value="Serine_protease_kringle"/>
</dbReference>
<dbReference type="EMBL" id="KB097700">
    <property type="protein sequence ID" value="ESN91624.1"/>
    <property type="molecule type" value="Genomic_DNA"/>
</dbReference>
<dbReference type="OMA" id="PFIPRNC"/>
<dbReference type="InParanoid" id="T1EIV0"/>
<feature type="domain" description="Kringle" evidence="4">
    <location>
        <begin position="1"/>
        <end position="82"/>
    </location>
</feature>
<keyword evidence="2" id="KW-1015">Disulfide bond</keyword>
<evidence type="ECO:0000313" key="5">
    <source>
        <dbReference type="EMBL" id="ESN91624.1"/>
    </source>
</evidence>
<dbReference type="InterPro" id="IPR013806">
    <property type="entry name" value="Kringle-like"/>
</dbReference>
<evidence type="ECO:0000313" key="7">
    <source>
        <dbReference type="Proteomes" id="UP000015101"/>
    </source>
</evidence>
<accession>T1EIV0</accession>